<keyword evidence="3" id="KW-1185">Reference proteome</keyword>
<evidence type="ECO:0000256" key="1">
    <source>
        <dbReference type="SAM" id="MobiDB-lite"/>
    </source>
</evidence>
<reference evidence="2 3" key="1">
    <citation type="journal article" date="2024" name="Nat. Commun.">
        <title>Phylogenomics reveals the evolutionary origins of lichenization in chlorophyte algae.</title>
        <authorList>
            <person name="Puginier C."/>
            <person name="Libourel C."/>
            <person name="Otte J."/>
            <person name="Skaloud P."/>
            <person name="Haon M."/>
            <person name="Grisel S."/>
            <person name="Petersen M."/>
            <person name="Berrin J.G."/>
            <person name="Delaux P.M."/>
            <person name="Dal Grande F."/>
            <person name="Keller J."/>
        </authorList>
    </citation>
    <scope>NUCLEOTIDE SEQUENCE [LARGE SCALE GENOMIC DNA]</scope>
    <source>
        <strain evidence="2 3">SAG 2523</strain>
    </source>
</reference>
<organism evidence="2 3">
    <name type="scientific">Apatococcus fuscideae</name>
    <dbReference type="NCBI Taxonomy" id="2026836"/>
    <lineage>
        <taxon>Eukaryota</taxon>
        <taxon>Viridiplantae</taxon>
        <taxon>Chlorophyta</taxon>
        <taxon>core chlorophytes</taxon>
        <taxon>Trebouxiophyceae</taxon>
        <taxon>Chlorellales</taxon>
        <taxon>Chlorellaceae</taxon>
        <taxon>Apatococcus</taxon>
    </lineage>
</organism>
<dbReference type="Proteomes" id="UP001485043">
    <property type="component" value="Unassembled WGS sequence"/>
</dbReference>
<proteinExistence type="predicted"/>
<name>A0AAW1RGB2_9CHLO</name>
<evidence type="ECO:0000313" key="2">
    <source>
        <dbReference type="EMBL" id="KAK9832764.1"/>
    </source>
</evidence>
<feature type="region of interest" description="Disordered" evidence="1">
    <location>
        <begin position="1"/>
        <end position="24"/>
    </location>
</feature>
<accession>A0AAW1RGB2</accession>
<evidence type="ECO:0000313" key="3">
    <source>
        <dbReference type="Proteomes" id="UP001485043"/>
    </source>
</evidence>
<protein>
    <submittedName>
        <fullName evidence="2">Uncharacterized protein</fullName>
    </submittedName>
</protein>
<gene>
    <name evidence="2" type="ORF">WJX84_005217</name>
</gene>
<comment type="caution">
    <text evidence="2">The sequence shown here is derived from an EMBL/GenBank/DDBJ whole genome shotgun (WGS) entry which is preliminary data.</text>
</comment>
<dbReference type="AlphaFoldDB" id="A0AAW1RGB2"/>
<dbReference type="EMBL" id="JALJOV010002209">
    <property type="protein sequence ID" value="KAK9832764.1"/>
    <property type="molecule type" value="Genomic_DNA"/>
</dbReference>
<sequence length="103" mass="10943">MEGTGKTPHGHTKRMTPGMAGVESSRAWAKDASRVSSLELLLCIKSHAEITANVTGRLAASCQKVTGKRLIDVKAAQLAIISVLPYYQGAGADKRVPMLFGHP</sequence>